<dbReference type="SUPFAM" id="SSF56784">
    <property type="entry name" value="HAD-like"/>
    <property type="match status" value="1"/>
</dbReference>
<proteinExistence type="predicted"/>
<evidence type="ECO:0000313" key="2">
    <source>
        <dbReference type="Proteomes" id="UP000237889"/>
    </source>
</evidence>
<dbReference type="InterPro" id="IPR023214">
    <property type="entry name" value="HAD_sf"/>
</dbReference>
<dbReference type="InterPro" id="IPR036412">
    <property type="entry name" value="HAD-like_sf"/>
</dbReference>
<dbReference type="KEGG" id="phr:C6569_14335"/>
<dbReference type="PANTHER" id="PTHR43611:SF3">
    <property type="entry name" value="FLAVIN MONONUCLEOTIDE HYDROLASE 1, CHLOROPLATIC"/>
    <property type="match status" value="1"/>
</dbReference>
<dbReference type="Gene3D" id="1.10.150.240">
    <property type="entry name" value="Putative phosphatase, domain 2"/>
    <property type="match status" value="1"/>
</dbReference>
<reference evidence="1 2" key="1">
    <citation type="submission" date="2018-03" db="EMBL/GenBank/DDBJ databases">
        <title>Genome sequencing of Phreatobacter sp.</title>
        <authorList>
            <person name="Kim S.-J."/>
            <person name="Heo J."/>
            <person name="Kwon S.-W."/>
        </authorList>
    </citation>
    <scope>NUCLEOTIDE SEQUENCE [LARGE SCALE GENOMIC DNA]</scope>
    <source>
        <strain evidence="1 2">S-12</strain>
    </source>
</reference>
<dbReference type="NCBIfam" id="TIGR01509">
    <property type="entry name" value="HAD-SF-IA-v3"/>
    <property type="match status" value="1"/>
</dbReference>
<dbReference type="EMBL" id="CP027668">
    <property type="protein sequence ID" value="AVO46148.1"/>
    <property type="molecule type" value="Genomic_DNA"/>
</dbReference>
<organism evidence="1 2">
    <name type="scientific">Phreatobacter cathodiphilus</name>
    <dbReference type="NCBI Taxonomy" id="1868589"/>
    <lineage>
        <taxon>Bacteria</taxon>
        <taxon>Pseudomonadati</taxon>
        <taxon>Pseudomonadota</taxon>
        <taxon>Alphaproteobacteria</taxon>
        <taxon>Hyphomicrobiales</taxon>
        <taxon>Phreatobacteraceae</taxon>
        <taxon>Phreatobacter</taxon>
    </lineage>
</organism>
<evidence type="ECO:0008006" key="3">
    <source>
        <dbReference type="Google" id="ProtNLM"/>
    </source>
</evidence>
<dbReference type="Gene3D" id="3.40.50.1000">
    <property type="entry name" value="HAD superfamily/HAD-like"/>
    <property type="match status" value="1"/>
</dbReference>
<dbReference type="CDD" id="cd02603">
    <property type="entry name" value="HAD_sEH-N_like"/>
    <property type="match status" value="1"/>
</dbReference>
<evidence type="ECO:0000313" key="1">
    <source>
        <dbReference type="EMBL" id="AVO46148.1"/>
    </source>
</evidence>
<dbReference type="InterPro" id="IPR023198">
    <property type="entry name" value="PGP-like_dom2"/>
</dbReference>
<dbReference type="Proteomes" id="UP000237889">
    <property type="component" value="Chromosome"/>
</dbReference>
<dbReference type="PRINTS" id="PR00413">
    <property type="entry name" value="HADHALOGNASE"/>
</dbReference>
<dbReference type="RefSeq" id="WP_106749489.1">
    <property type="nucleotide sequence ID" value="NZ_CP027668.1"/>
</dbReference>
<name>A0A2S0NDB0_9HYPH</name>
<accession>A0A2S0NDB0</accession>
<protein>
    <recommendedName>
        <fullName evidence="3">HAD family phosphatase</fullName>
    </recommendedName>
</protein>
<dbReference type="InterPro" id="IPR006439">
    <property type="entry name" value="HAD-SF_hydro_IA"/>
</dbReference>
<keyword evidence="2" id="KW-1185">Reference proteome</keyword>
<dbReference type="OrthoDB" id="9807742at2"/>
<gene>
    <name evidence="1" type="ORF">C6569_14335</name>
</gene>
<dbReference type="Pfam" id="PF00702">
    <property type="entry name" value="Hydrolase"/>
    <property type="match status" value="1"/>
</dbReference>
<dbReference type="AlphaFoldDB" id="A0A2S0NDB0"/>
<dbReference type="PANTHER" id="PTHR43611">
    <property type="entry name" value="ALPHA-D-GLUCOSE 1-PHOSPHATE PHOSPHATASE"/>
    <property type="match status" value="1"/>
</dbReference>
<sequence>MSGPSPIPVFDIGQVLLRWDPKGALARHFPETAALEAFMAEVGFMEWHAHQDAGRPVAEGVADHAARYPHHGPVFAAFYEDWLEAIPGEVDGTRAIFEGLAARGPVYGISNFSRELFDRTLPSHPFLGRFSGLVLSGDVGINKPDPRIYARLCEGFGLRPGDCLFIDDSQRNVEGARAVGMDAVLFTDAPSLSLALQARGLSW</sequence>